<feature type="transmembrane region" description="Helical" evidence="9">
    <location>
        <begin position="170"/>
        <end position="192"/>
    </location>
</feature>
<evidence type="ECO:0000256" key="8">
    <source>
        <dbReference type="ARBA" id="ARBA00023136"/>
    </source>
</evidence>
<dbReference type="GO" id="GO:0015293">
    <property type="term" value="F:symporter activity"/>
    <property type="evidence" value="ECO:0007669"/>
    <property type="project" value="UniProtKB-KW"/>
</dbReference>
<evidence type="ECO:0000256" key="7">
    <source>
        <dbReference type="ARBA" id="ARBA00022989"/>
    </source>
</evidence>
<organism evidence="10 11">
    <name type="scientific">Pseudotamlana carrageenivorans</name>
    <dbReference type="NCBI Taxonomy" id="2069432"/>
    <lineage>
        <taxon>Bacteria</taxon>
        <taxon>Pseudomonadati</taxon>
        <taxon>Bacteroidota</taxon>
        <taxon>Flavobacteriia</taxon>
        <taxon>Flavobacteriales</taxon>
        <taxon>Flavobacteriaceae</taxon>
        <taxon>Pseudotamlana</taxon>
    </lineage>
</organism>
<feature type="transmembrane region" description="Helical" evidence="9">
    <location>
        <begin position="215"/>
        <end position="240"/>
    </location>
</feature>
<dbReference type="AlphaFoldDB" id="A0A2I7SJX3"/>
<keyword evidence="2" id="KW-1003">Cell membrane</keyword>
<sequence length="343" mass="36483">MGILLAITAGIMLGFWAMPEKYIKNYAFENAWGLCYLFMLWVIPFVVAFSMINNFSQVLADVGAPVLLKMLIPGFLWGVGMMLWGKAINYIGMSLGFSIFIGTIIVVGSLLPWGLSGLPELETGGINRAKIITILVGILIIFTGIMLNGRAGILRSAKENTDGEKTYDGSMLTGIIIAIIGGVLCTGFNVALEITHEGEVAKNIISEMVVAQGNAAWLTSVASMFIVYVSGGVFVVPYFVIMLSKKKLWGSFKVPEAGKNISLTGLMAALNFAASIVFAYSSFVLGSEGGSIGYAIFNTLSVVTAVTAGVFAHEWKGAPVKAKSALYLGLAAMIIGVLIIAFL</sequence>
<keyword evidence="4" id="KW-0762">Sugar transport</keyword>
<dbReference type="GO" id="GO:0015153">
    <property type="term" value="F:rhamnose transmembrane transporter activity"/>
    <property type="evidence" value="ECO:0007669"/>
    <property type="project" value="InterPro"/>
</dbReference>
<evidence type="ECO:0000256" key="9">
    <source>
        <dbReference type="SAM" id="Phobius"/>
    </source>
</evidence>
<feature type="transmembrane region" description="Helical" evidence="9">
    <location>
        <begin position="261"/>
        <end position="280"/>
    </location>
</feature>
<keyword evidence="8 9" id="KW-0472">Membrane</keyword>
<dbReference type="EMBL" id="CP025938">
    <property type="protein sequence ID" value="AUS06210.1"/>
    <property type="molecule type" value="Genomic_DNA"/>
</dbReference>
<keyword evidence="5 9" id="KW-0812">Transmembrane</keyword>
<keyword evidence="7 9" id="KW-1133">Transmembrane helix</keyword>
<protein>
    <submittedName>
        <fullName evidence="10">Rhamnose/proton symporter RhaT</fullName>
    </submittedName>
</protein>
<keyword evidence="3" id="KW-0997">Cell inner membrane</keyword>
<evidence type="ECO:0000256" key="5">
    <source>
        <dbReference type="ARBA" id="ARBA00022692"/>
    </source>
</evidence>
<evidence type="ECO:0000256" key="6">
    <source>
        <dbReference type="ARBA" id="ARBA00022847"/>
    </source>
</evidence>
<feature type="transmembrane region" description="Helical" evidence="9">
    <location>
        <begin position="292"/>
        <end position="312"/>
    </location>
</feature>
<feature type="transmembrane region" description="Helical" evidence="9">
    <location>
        <begin position="64"/>
        <end position="84"/>
    </location>
</feature>
<gene>
    <name evidence="10" type="ORF">C1A40_12460</name>
</gene>
<dbReference type="Pfam" id="PF06379">
    <property type="entry name" value="RhaT"/>
    <property type="match status" value="1"/>
</dbReference>
<dbReference type="OrthoDB" id="9777499at2"/>
<keyword evidence="1" id="KW-0813">Transport</keyword>
<evidence type="ECO:0000256" key="1">
    <source>
        <dbReference type="ARBA" id="ARBA00022448"/>
    </source>
</evidence>
<keyword evidence="11" id="KW-1185">Reference proteome</keyword>
<evidence type="ECO:0000256" key="2">
    <source>
        <dbReference type="ARBA" id="ARBA00022475"/>
    </source>
</evidence>
<accession>A0A2I7SJX3</accession>
<dbReference type="InterPro" id="IPR004673">
    <property type="entry name" value="L-rhamnose-proton_sym_RhaT"/>
</dbReference>
<evidence type="ECO:0000256" key="3">
    <source>
        <dbReference type="ARBA" id="ARBA00022519"/>
    </source>
</evidence>
<feature type="transmembrane region" description="Helical" evidence="9">
    <location>
        <begin position="31"/>
        <end position="52"/>
    </location>
</feature>
<feature type="transmembrane region" description="Helical" evidence="9">
    <location>
        <begin position="91"/>
        <end position="111"/>
    </location>
</feature>
<dbReference type="RefSeq" id="WP_102996172.1">
    <property type="nucleotide sequence ID" value="NZ_CP025938.1"/>
</dbReference>
<evidence type="ECO:0000256" key="4">
    <source>
        <dbReference type="ARBA" id="ARBA00022597"/>
    </source>
</evidence>
<dbReference type="KEGG" id="taj:C1A40_12460"/>
<feature type="transmembrane region" description="Helical" evidence="9">
    <location>
        <begin position="324"/>
        <end position="342"/>
    </location>
</feature>
<evidence type="ECO:0000313" key="10">
    <source>
        <dbReference type="EMBL" id="AUS06210.1"/>
    </source>
</evidence>
<proteinExistence type="predicted"/>
<reference evidence="11" key="1">
    <citation type="submission" date="2018-01" db="EMBL/GenBank/DDBJ databases">
        <title>Complete genome of Tamlana sp. UJ94.</title>
        <authorList>
            <person name="Jung J."/>
            <person name="Chung D."/>
            <person name="Bae S.S."/>
            <person name="Baek K."/>
        </authorList>
    </citation>
    <scope>NUCLEOTIDE SEQUENCE [LARGE SCALE GENOMIC DNA]</scope>
    <source>
        <strain evidence="11">UJ94</strain>
    </source>
</reference>
<name>A0A2I7SJX3_9FLAO</name>
<keyword evidence="6" id="KW-0769">Symport</keyword>
<dbReference type="Proteomes" id="UP000236592">
    <property type="component" value="Chromosome"/>
</dbReference>
<evidence type="ECO:0000313" key="11">
    <source>
        <dbReference type="Proteomes" id="UP000236592"/>
    </source>
</evidence>
<dbReference type="GO" id="GO:0016020">
    <property type="term" value="C:membrane"/>
    <property type="evidence" value="ECO:0007669"/>
    <property type="project" value="InterPro"/>
</dbReference>
<feature type="transmembrane region" description="Helical" evidence="9">
    <location>
        <begin position="131"/>
        <end position="149"/>
    </location>
</feature>